<dbReference type="KEGG" id="salm:D0Y50_17175"/>
<dbReference type="Gene3D" id="3.30.470.20">
    <property type="entry name" value="ATP-grasp fold, B domain"/>
    <property type="match status" value="1"/>
</dbReference>
<proteinExistence type="predicted"/>
<accession>A0A346NQX7</accession>
<evidence type="ECO:0000259" key="3">
    <source>
        <dbReference type="PROSITE" id="PS50975"/>
    </source>
</evidence>
<dbReference type="AlphaFoldDB" id="A0A346NQX7"/>
<dbReference type="PANTHER" id="PTHR21621:SF0">
    <property type="entry name" value="BETA-CITRYLGLUTAMATE SYNTHASE B-RELATED"/>
    <property type="match status" value="1"/>
</dbReference>
<dbReference type="EMBL" id="CP031769">
    <property type="protein sequence ID" value="AXR07934.1"/>
    <property type="molecule type" value="Genomic_DNA"/>
</dbReference>
<keyword evidence="5" id="KW-1185">Reference proteome</keyword>
<sequence length="348" mass="39166">MAAACPTRYCVEITFKARSTCLAYRWRQYKPLRSPACHFLSCLVIRTLTMNGYILLIGHPASPEIAALVHQLTLRNQRCCVLDTSRLGVDVSISWDPVTGTGILATARTTIAFSEIHAAFWDQYYPRAALAGKDTATCAHEWQSLLETLLTYQAIRWYNSIAAIRSHRCKPQQLYRAVQHGLTIPVTCIGNDPSRMQQFLAEHEQTIIKPVHGGAFTELYRHRELQAQQPTCLPVTGPMTLQEYIEGTNIRSYVINTTVISAELRSACVDFRQDTNTQAFAHELPEALTQTVLALFNQLGMQWGAIDWRLDDQGRYVFLEANPAPRFTYFEQATGYAVASKMAETLIG</sequence>
<dbReference type="Pfam" id="PF08443">
    <property type="entry name" value="RimK"/>
    <property type="match status" value="1"/>
</dbReference>
<dbReference type="SUPFAM" id="SSF56059">
    <property type="entry name" value="Glutathione synthetase ATP-binding domain-like"/>
    <property type="match status" value="1"/>
</dbReference>
<evidence type="ECO:0000256" key="1">
    <source>
        <dbReference type="ARBA" id="ARBA00023211"/>
    </source>
</evidence>
<name>A0A346NQX7_9ALTE</name>
<dbReference type="GO" id="GO:0018169">
    <property type="term" value="F:ribosomal S6-glutamic acid ligase activity"/>
    <property type="evidence" value="ECO:0007669"/>
    <property type="project" value="TreeGrafter"/>
</dbReference>
<gene>
    <name evidence="4" type="ORF">D0Y50_17175</name>
</gene>
<reference evidence="4 5" key="1">
    <citation type="submission" date="2018-08" db="EMBL/GenBank/DDBJ databases">
        <title>Salinimonas sediminis sp. nov., a piezophilic bacterium isolated from a deep-sea sediment sample from the New Britain Trench.</title>
        <authorList>
            <person name="Cao J."/>
        </authorList>
    </citation>
    <scope>NUCLEOTIDE SEQUENCE [LARGE SCALE GENOMIC DNA]</scope>
    <source>
        <strain evidence="4 5">N102</strain>
    </source>
</reference>
<dbReference type="GO" id="GO:0005524">
    <property type="term" value="F:ATP binding"/>
    <property type="evidence" value="ECO:0007669"/>
    <property type="project" value="UniProtKB-UniRule"/>
</dbReference>
<keyword evidence="1" id="KW-0464">Manganese</keyword>
<protein>
    <recommendedName>
        <fullName evidence="3">ATP-grasp domain-containing protein</fullName>
    </recommendedName>
</protein>
<feature type="domain" description="ATP-grasp" evidence="3">
    <location>
        <begin position="174"/>
        <end position="347"/>
    </location>
</feature>
<keyword evidence="2" id="KW-0067">ATP-binding</keyword>
<evidence type="ECO:0000313" key="5">
    <source>
        <dbReference type="Proteomes" id="UP000262073"/>
    </source>
</evidence>
<dbReference type="PANTHER" id="PTHR21621">
    <property type="entry name" value="RIBOSOMAL PROTEIN S6 MODIFICATION PROTEIN"/>
    <property type="match status" value="1"/>
</dbReference>
<dbReference type="GO" id="GO:0005737">
    <property type="term" value="C:cytoplasm"/>
    <property type="evidence" value="ECO:0007669"/>
    <property type="project" value="TreeGrafter"/>
</dbReference>
<evidence type="ECO:0000256" key="2">
    <source>
        <dbReference type="PROSITE-ProRule" id="PRU00409"/>
    </source>
</evidence>
<dbReference type="InterPro" id="IPR011761">
    <property type="entry name" value="ATP-grasp"/>
</dbReference>
<dbReference type="OrthoDB" id="583309at2"/>
<evidence type="ECO:0000313" key="4">
    <source>
        <dbReference type="EMBL" id="AXR07934.1"/>
    </source>
</evidence>
<dbReference type="PROSITE" id="PS50975">
    <property type="entry name" value="ATP_GRASP"/>
    <property type="match status" value="1"/>
</dbReference>
<dbReference type="Proteomes" id="UP000262073">
    <property type="component" value="Chromosome"/>
</dbReference>
<keyword evidence="2" id="KW-0547">Nucleotide-binding</keyword>
<dbReference type="GO" id="GO:0046872">
    <property type="term" value="F:metal ion binding"/>
    <property type="evidence" value="ECO:0007669"/>
    <property type="project" value="InterPro"/>
</dbReference>
<dbReference type="InterPro" id="IPR013651">
    <property type="entry name" value="ATP-grasp_RimK-type"/>
</dbReference>
<dbReference type="GO" id="GO:0009432">
    <property type="term" value="P:SOS response"/>
    <property type="evidence" value="ECO:0007669"/>
    <property type="project" value="TreeGrafter"/>
</dbReference>
<organism evidence="4 5">
    <name type="scientific">Salinimonas sediminis</name>
    <dbReference type="NCBI Taxonomy" id="2303538"/>
    <lineage>
        <taxon>Bacteria</taxon>
        <taxon>Pseudomonadati</taxon>
        <taxon>Pseudomonadota</taxon>
        <taxon>Gammaproteobacteria</taxon>
        <taxon>Alteromonadales</taxon>
        <taxon>Alteromonadaceae</taxon>
        <taxon>Alteromonas/Salinimonas group</taxon>
        <taxon>Salinimonas</taxon>
    </lineage>
</organism>